<organism evidence="2 3">
    <name type="scientific">Ophiobolus disseminans</name>
    <dbReference type="NCBI Taxonomy" id="1469910"/>
    <lineage>
        <taxon>Eukaryota</taxon>
        <taxon>Fungi</taxon>
        <taxon>Dikarya</taxon>
        <taxon>Ascomycota</taxon>
        <taxon>Pezizomycotina</taxon>
        <taxon>Dothideomycetes</taxon>
        <taxon>Pleosporomycetidae</taxon>
        <taxon>Pleosporales</taxon>
        <taxon>Pleosporineae</taxon>
        <taxon>Phaeosphaeriaceae</taxon>
        <taxon>Ophiobolus</taxon>
    </lineage>
</organism>
<feature type="compositionally biased region" description="Polar residues" evidence="1">
    <location>
        <begin position="162"/>
        <end position="201"/>
    </location>
</feature>
<feature type="compositionally biased region" description="Low complexity" evidence="1">
    <location>
        <begin position="219"/>
        <end position="242"/>
    </location>
</feature>
<name>A0A6A6ZUS2_9PLEO</name>
<reference evidence="2" key="1">
    <citation type="journal article" date="2020" name="Stud. Mycol.">
        <title>101 Dothideomycetes genomes: a test case for predicting lifestyles and emergence of pathogens.</title>
        <authorList>
            <person name="Haridas S."/>
            <person name="Albert R."/>
            <person name="Binder M."/>
            <person name="Bloem J."/>
            <person name="Labutti K."/>
            <person name="Salamov A."/>
            <person name="Andreopoulos B."/>
            <person name="Baker S."/>
            <person name="Barry K."/>
            <person name="Bills G."/>
            <person name="Bluhm B."/>
            <person name="Cannon C."/>
            <person name="Castanera R."/>
            <person name="Culley D."/>
            <person name="Daum C."/>
            <person name="Ezra D."/>
            <person name="Gonzalez J."/>
            <person name="Henrissat B."/>
            <person name="Kuo A."/>
            <person name="Liang C."/>
            <person name="Lipzen A."/>
            <person name="Lutzoni F."/>
            <person name="Magnuson J."/>
            <person name="Mondo S."/>
            <person name="Nolan M."/>
            <person name="Ohm R."/>
            <person name="Pangilinan J."/>
            <person name="Park H.-J."/>
            <person name="Ramirez L."/>
            <person name="Alfaro M."/>
            <person name="Sun H."/>
            <person name="Tritt A."/>
            <person name="Yoshinaga Y."/>
            <person name="Zwiers L.-H."/>
            <person name="Turgeon B."/>
            <person name="Goodwin S."/>
            <person name="Spatafora J."/>
            <person name="Crous P."/>
            <person name="Grigoriev I."/>
        </authorList>
    </citation>
    <scope>NUCLEOTIDE SEQUENCE</scope>
    <source>
        <strain evidence="2">CBS 113818</strain>
    </source>
</reference>
<feature type="compositionally biased region" description="Gly residues" evidence="1">
    <location>
        <begin position="243"/>
        <end position="257"/>
    </location>
</feature>
<dbReference type="EMBL" id="MU006229">
    <property type="protein sequence ID" value="KAF2824821.1"/>
    <property type="molecule type" value="Genomic_DNA"/>
</dbReference>
<evidence type="ECO:0000313" key="2">
    <source>
        <dbReference type="EMBL" id="KAF2824821.1"/>
    </source>
</evidence>
<dbReference type="Proteomes" id="UP000799424">
    <property type="component" value="Unassembled WGS sequence"/>
</dbReference>
<feature type="compositionally biased region" description="Polar residues" evidence="1">
    <location>
        <begin position="1"/>
        <end position="13"/>
    </location>
</feature>
<evidence type="ECO:0000313" key="3">
    <source>
        <dbReference type="Proteomes" id="UP000799424"/>
    </source>
</evidence>
<protein>
    <submittedName>
        <fullName evidence="2">Uncharacterized protein</fullName>
    </submittedName>
</protein>
<feature type="compositionally biased region" description="Pro residues" evidence="1">
    <location>
        <begin position="59"/>
        <end position="69"/>
    </location>
</feature>
<keyword evidence="3" id="KW-1185">Reference proteome</keyword>
<dbReference type="OrthoDB" id="10671465at2759"/>
<gene>
    <name evidence="2" type="ORF">CC86DRAFT_407969</name>
</gene>
<accession>A0A6A6ZUS2</accession>
<dbReference type="AlphaFoldDB" id="A0A6A6ZUS2"/>
<feature type="region of interest" description="Disordered" evidence="1">
    <location>
        <begin position="1"/>
        <end position="260"/>
    </location>
</feature>
<feature type="compositionally biased region" description="Polar residues" evidence="1">
    <location>
        <begin position="142"/>
        <end position="154"/>
    </location>
</feature>
<feature type="compositionally biased region" description="Basic and acidic residues" evidence="1">
    <location>
        <begin position="85"/>
        <end position="98"/>
    </location>
</feature>
<evidence type="ECO:0000256" key="1">
    <source>
        <dbReference type="SAM" id="MobiDB-lite"/>
    </source>
</evidence>
<sequence>MSSPGSNKGNSTPNKNNKGDGGKKNSPRGPPTLWNDPPIVQYEQAFDDYLREQSGGAEIPPPTSGPPFPSQAIGGLEVFEVPSAQDRDAFLRQHETPRKPQGNTAVPTSDPGFGSQPGSSPRDRRGPVGSKTPPLAYMTFFPLTNNAVDPSTPRSRGRVQGTFGSSPLQGQERSPQGPGSNHSSPLNPRGNQGPATGSSPPWWQPLEWLPTAPGPSPITPTRGRGTGRGNLTPRGTSTSSGSRGSGGRGGGGRGMGRGMDKIPFPAGFTWDRESLMRLAKWKHINKKSMRTIVDEGIFPGYSADQLKQIWEQHGKQAMRYLDKWQDDR</sequence>
<proteinExistence type="predicted"/>